<evidence type="ECO:0000313" key="6">
    <source>
        <dbReference type="Ensembl" id="ENSCMMP00000016691.1"/>
    </source>
</evidence>
<evidence type="ECO:0000313" key="7">
    <source>
        <dbReference type="Proteomes" id="UP000694556"/>
    </source>
</evidence>
<name>A0A8C3GKN7_CAIMO</name>
<dbReference type="Gene3D" id="2.60.40.10">
    <property type="entry name" value="Immunoglobulins"/>
    <property type="match status" value="2"/>
</dbReference>
<dbReference type="GO" id="GO:0019814">
    <property type="term" value="C:immunoglobulin complex"/>
    <property type="evidence" value="ECO:0007669"/>
    <property type="project" value="UniProtKB-KW"/>
</dbReference>
<dbReference type="GO" id="GO:0002250">
    <property type="term" value="P:adaptive immune response"/>
    <property type="evidence" value="ECO:0007669"/>
    <property type="project" value="UniProtKB-KW"/>
</dbReference>
<feature type="compositionally biased region" description="Low complexity" evidence="4">
    <location>
        <begin position="113"/>
        <end position="127"/>
    </location>
</feature>
<feature type="region of interest" description="Disordered" evidence="4">
    <location>
        <begin position="108"/>
        <end position="127"/>
    </location>
</feature>
<evidence type="ECO:0000259" key="5">
    <source>
        <dbReference type="SMART" id="SM00406"/>
    </source>
</evidence>
<feature type="domain" description="Immunoglobulin V-set" evidence="5">
    <location>
        <begin position="285"/>
        <end position="366"/>
    </location>
</feature>
<protein>
    <recommendedName>
        <fullName evidence="5">Immunoglobulin V-set domain-containing protein</fullName>
    </recommendedName>
</protein>
<dbReference type="SUPFAM" id="SSF48726">
    <property type="entry name" value="Immunoglobulin"/>
    <property type="match status" value="2"/>
</dbReference>
<evidence type="ECO:0000256" key="1">
    <source>
        <dbReference type="ARBA" id="ARBA00022859"/>
    </source>
</evidence>
<dbReference type="InterPro" id="IPR013783">
    <property type="entry name" value="Ig-like_fold"/>
</dbReference>
<evidence type="ECO:0000256" key="3">
    <source>
        <dbReference type="ARBA" id="ARBA00043265"/>
    </source>
</evidence>
<keyword evidence="3" id="KW-1280">Immunoglobulin</keyword>
<keyword evidence="7" id="KW-1185">Reference proteome</keyword>
<dbReference type="InterPro" id="IPR013106">
    <property type="entry name" value="Ig_V-set"/>
</dbReference>
<keyword evidence="2" id="KW-1064">Adaptive immunity</keyword>
<dbReference type="InterPro" id="IPR036179">
    <property type="entry name" value="Ig-like_dom_sf"/>
</dbReference>
<sequence>MPWLPPSISFPDSNVSAQAAMGARAAEHGSLQLQEGRDEALIAGSRGHSRQRASEQLFRVAPARHCRVPPAGLRGARGRGSAGRTGPGGSLPASGCRGAALLRCPPSCPAPRPAAASSSAEGAAAPRGAVWAGPGRAERWALPRRGPDLWCGQERPELGPALLLSACRRARQGPMAGGLGPRLLALALALALGPAGVWAQPRVVESGGGLRAPGDSVLLSCQGYALSLINYYFWWYRQTPRGSLECLSYISYDSSDIHYLPGIKGVWAQWKLVESGGGLQAAGNSVHLSCQGLAFNFRSYHVLWYRQAPFGRIEWVSFINAFGNTKDYGKAVEGRANVSRDNSQSKAYLSLHALLSQDSARYFSAVHTGTGNSAEL</sequence>
<feature type="compositionally biased region" description="Gly residues" evidence="4">
    <location>
        <begin position="78"/>
        <end position="89"/>
    </location>
</feature>
<reference evidence="6" key="2">
    <citation type="submission" date="2025-09" db="UniProtKB">
        <authorList>
            <consortium name="Ensembl"/>
        </authorList>
    </citation>
    <scope>IDENTIFICATION</scope>
</reference>
<proteinExistence type="predicted"/>
<dbReference type="AlphaFoldDB" id="A0A8C3GKN7"/>
<evidence type="ECO:0000256" key="4">
    <source>
        <dbReference type="SAM" id="MobiDB-lite"/>
    </source>
</evidence>
<evidence type="ECO:0000256" key="2">
    <source>
        <dbReference type="ARBA" id="ARBA00023130"/>
    </source>
</evidence>
<dbReference type="Proteomes" id="UP000694556">
    <property type="component" value="Unassembled WGS sequence"/>
</dbReference>
<feature type="region of interest" description="Disordered" evidence="4">
    <location>
        <begin position="68"/>
        <end position="91"/>
    </location>
</feature>
<dbReference type="InterPro" id="IPR050199">
    <property type="entry name" value="IgHV"/>
</dbReference>
<dbReference type="SMART" id="SM00406">
    <property type="entry name" value="IGv"/>
    <property type="match status" value="1"/>
</dbReference>
<reference evidence="6" key="1">
    <citation type="submission" date="2025-08" db="UniProtKB">
        <authorList>
            <consortium name="Ensembl"/>
        </authorList>
    </citation>
    <scope>IDENTIFICATION</scope>
</reference>
<dbReference type="Ensembl" id="ENSCMMT00000018348.1">
    <property type="protein sequence ID" value="ENSCMMP00000016691.1"/>
    <property type="gene ID" value="ENSCMMG00000010569.1"/>
</dbReference>
<keyword evidence="1" id="KW-0391">Immunity</keyword>
<accession>A0A8C3GKN7</accession>
<dbReference type="PANTHER" id="PTHR23266">
    <property type="entry name" value="IMMUNOGLOBULIN HEAVY CHAIN"/>
    <property type="match status" value="1"/>
</dbReference>
<organism evidence="6 7">
    <name type="scientific">Cairina moschata</name>
    <name type="common">Muscovy duck</name>
    <dbReference type="NCBI Taxonomy" id="8855"/>
    <lineage>
        <taxon>Eukaryota</taxon>
        <taxon>Metazoa</taxon>
        <taxon>Chordata</taxon>
        <taxon>Craniata</taxon>
        <taxon>Vertebrata</taxon>
        <taxon>Euteleostomi</taxon>
        <taxon>Archelosauria</taxon>
        <taxon>Archosauria</taxon>
        <taxon>Dinosauria</taxon>
        <taxon>Saurischia</taxon>
        <taxon>Theropoda</taxon>
        <taxon>Coelurosauria</taxon>
        <taxon>Aves</taxon>
        <taxon>Neognathae</taxon>
        <taxon>Galloanserae</taxon>
        <taxon>Anseriformes</taxon>
        <taxon>Anatidae</taxon>
        <taxon>Anatinae</taxon>
        <taxon>Cairina</taxon>
    </lineage>
</organism>
<dbReference type="GO" id="GO:0005576">
    <property type="term" value="C:extracellular region"/>
    <property type="evidence" value="ECO:0007669"/>
    <property type="project" value="UniProtKB-ARBA"/>
</dbReference>